<comment type="caution">
    <text evidence="2">The sequence shown here is derived from an EMBL/GenBank/DDBJ whole genome shotgun (WGS) entry which is preliminary data.</text>
</comment>
<evidence type="ECO:0000259" key="1">
    <source>
        <dbReference type="Pfam" id="PF16798"/>
    </source>
</evidence>
<sequence>MDLRTGYPRSVRNKLGEFVHLARMIDKCRAKQDGQLGEYLYPCPMDQKFLDFVGITRDAFFNAVGSRTDEEVLHWVHMNAKSHTPQEIEAWNTALLTRGPNTDEKAEYFLKTRDSIDPTRTDITTWADLLDLDEGREVPIRK</sequence>
<dbReference type="EMBL" id="JAQOUE010000001">
    <property type="protein sequence ID" value="MDT7041160.1"/>
    <property type="molecule type" value="Genomic_DNA"/>
</dbReference>
<accession>A0ABU3K431</accession>
<evidence type="ECO:0000313" key="2">
    <source>
        <dbReference type="EMBL" id="MDT7041160.1"/>
    </source>
</evidence>
<reference evidence="2 3" key="1">
    <citation type="journal article" date="2023" name="ISME J.">
        <title>Cultivation and genomic characterization of novel and ubiquitous marine nitrite-oxidizing bacteria from the Nitrospirales.</title>
        <authorList>
            <person name="Mueller A.J."/>
            <person name="Daebeler A."/>
            <person name="Herbold C.W."/>
            <person name="Kirkegaard R.H."/>
            <person name="Daims H."/>
        </authorList>
    </citation>
    <scope>NUCLEOTIDE SEQUENCE [LARGE SCALE GENOMIC DNA]</scope>
    <source>
        <strain evidence="2 3">EB</strain>
    </source>
</reference>
<keyword evidence="3" id="KW-1185">Reference proteome</keyword>
<dbReference type="RefSeq" id="WP_313831518.1">
    <property type="nucleotide sequence ID" value="NZ_JAQOUE010000001.1"/>
</dbReference>
<feature type="domain" description="DUF5069" evidence="1">
    <location>
        <begin position="7"/>
        <end position="136"/>
    </location>
</feature>
<dbReference type="Proteomes" id="UP001250932">
    <property type="component" value="Unassembled WGS sequence"/>
</dbReference>
<organism evidence="2 3">
    <name type="scientific">Candidatus Nitronereus thalassa</name>
    <dbReference type="NCBI Taxonomy" id="3020898"/>
    <lineage>
        <taxon>Bacteria</taxon>
        <taxon>Pseudomonadati</taxon>
        <taxon>Nitrospirota</taxon>
        <taxon>Nitrospiria</taxon>
        <taxon>Nitrospirales</taxon>
        <taxon>Nitrospiraceae</taxon>
        <taxon>Candidatus Nitronereus</taxon>
    </lineage>
</organism>
<name>A0ABU3K431_9BACT</name>
<proteinExistence type="predicted"/>
<gene>
    <name evidence="2" type="ORF">PPG34_02280</name>
</gene>
<evidence type="ECO:0000313" key="3">
    <source>
        <dbReference type="Proteomes" id="UP001250932"/>
    </source>
</evidence>
<dbReference type="InterPro" id="IPR031849">
    <property type="entry name" value="DUF5069"/>
</dbReference>
<dbReference type="Pfam" id="PF16798">
    <property type="entry name" value="DUF5069"/>
    <property type="match status" value="1"/>
</dbReference>
<protein>
    <submittedName>
        <fullName evidence="2">DUF5069 domain-containing protein</fullName>
    </submittedName>
</protein>